<proteinExistence type="predicted"/>
<evidence type="ECO:0008006" key="4">
    <source>
        <dbReference type="Google" id="ProtNLM"/>
    </source>
</evidence>
<feature type="transmembrane region" description="Helical" evidence="1">
    <location>
        <begin position="16"/>
        <end position="37"/>
    </location>
</feature>
<dbReference type="Proteomes" id="UP001254075">
    <property type="component" value="Unassembled WGS sequence"/>
</dbReference>
<reference evidence="2" key="1">
    <citation type="submission" date="2023-08" db="EMBL/GenBank/DDBJ databases">
        <authorList>
            <person name="Page C.A."/>
            <person name="Perez-Diaz I.M."/>
        </authorList>
    </citation>
    <scope>NUCLEOTIDE SEQUENCE</scope>
    <source>
        <strain evidence="2">3.8.38</strain>
    </source>
</reference>
<name>A0AAW8W603_9LACO</name>
<evidence type="ECO:0000313" key="3">
    <source>
        <dbReference type="Proteomes" id="UP001254075"/>
    </source>
</evidence>
<comment type="caution">
    <text evidence="2">The sequence shown here is derived from an EMBL/GenBank/DDBJ whole genome shotgun (WGS) entry which is preliminary data.</text>
</comment>
<organism evidence="2 3">
    <name type="scientific">Levilactobacillus namurensis</name>
    <dbReference type="NCBI Taxonomy" id="380393"/>
    <lineage>
        <taxon>Bacteria</taxon>
        <taxon>Bacillati</taxon>
        <taxon>Bacillota</taxon>
        <taxon>Bacilli</taxon>
        <taxon>Lactobacillales</taxon>
        <taxon>Lactobacillaceae</taxon>
        <taxon>Levilactobacillus</taxon>
    </lineage>
</organism>
<evidence type="ECO:0000313" key="2">
    <source>
        <dbReference type="EMBL" id="MDT7014169.1"/>
    </source>
</evidence>
<keyword evidence="1" id="KW-0472">Membrane</keyword>
<dbReference type="AlphaFoldDB" id="A0AAW8W603"/>
<keyword evidence="1" id="KW-1133">Transmembrane helix</keyword>
<dbReference type="RefSeq" id="WP_147000011.1">
    <property type="nucleotide sequence ID" value="NZ_BJZL01000014.1"/>
</dbReference>
<gene>
    <name evidence="2" type="ORF">RI532_06990</name>
</gene>
<dbReference type="EMBL" id="JAVLAM010000001">
    <property type="protein sequence ID" value="MDT7014169.1"/>
    <property type="molecule type" value="Genomic_DNA"/>
</dbReference>
<keyword evidence="1" id="KW-0812">Transmembrane</keyword>
<dbReference type="GeneID" id="84782489"/>
<sequence length="82" mass="9514">MANRTAGLAGTKRGFVTVWALAFLAMMTVIMSLMLMGQSARHQTTERLIRVYRRETRHYREELAQRLRETPTVTSRDVHKHA</sequence>
<accession>A0AAW8W603</accession>
<protein>
    <recommendedName>
        <fullName evidence="4">Secreted protein</fullName>
    </recommendedName>
</protein>
<evidence type="ECO:0000256" key="1">
    <source>
        <dbReference type="SAM" id="Phobius"/>
    </source>
</evidence>